<feature type="domain" description="Histidine kinase/HSP90-like ATPase" evidence="1">
    <location>
        <begin position="19"/>
        <end position="116"/>
    </location>
</feature>
<proteinExistence type="predicted"/>
<reference evidence="2 5" key="2">
    <citation type="submission" date="2021-01" db="EMBL/GenBank/DDBJ databases">
        <title>Whole genome shotgun sequence of Cellulomonas oligotrophica NBRC 109435.</title>
        <authorList>
            <person name="Komaki H."/>
            <person name="Tamura T."/>
        </authorList>
    </citation>
    <scope>NUCLEOTIDE SEQUENCE [LARGE SCALE GENOMIC DNA]</scope>
    <source>
        <strain evidence="2 5">NBRC 109435</strain>
    </source>
</reference>
<dbReference type="AlphaFoldDB" id="A0A7Y9JZK7"/>
<evidence type="ECO:0000313" key="2">
    <source>
        <dbReference type="EMBL" id="GIG32809.1"/>
    </source>
</evidence>
<dbReference type="RefSeq" id="WP_140457954.1">
    <property type="nucleotide sequence ID" value="NZ_BAABFI010000001.1"/>
</dbReference>
<dbReference type="Gene3D" id="3.30.565.10">
    <property type="entry name" value="Histidine kinase-like ATPase, C-terminal domain"/>
    <property type="match status" value="1"/>
</dbReference>
<keyword evidence="3" id="KW-0808">Transferase</keyword>
<organism evidence="3 4">
    <name type="scientific">Cellulomonas oligotrophica</name>
    <dbReference type="NCBI Taxonomy" id="931536"/>
    <lineage>
        <taxon>Bacteria</taxon>
        <taxon>Bacillati</taxon>
        <taxon>Actinomycetota</taxon>
        <taxon>Actinomycetes</taxon>
        <taxon>Micrococcales</taxon>
        <taxon>Cellulomonadaceae</taxon>
        <taxon>Cellulomonas</taxon>
    </lineage>
</organism>
<dbReference type="Proteomes" id="UP000618382">
    <property type="component" value="Unassembled WGS sequence"/>
</dbReference>
<evidence type="ECO:0000313" key="5">
    <source>
        <dbReference type="Proteomes" id="UP000618382"/>
    </source>
</evidence>
<gene>
    <name evidence="3" type="ORF">BKA21_001849</name>
    <name evidence="2" type="ORF">Col01nite_19680</name>
</gene>
<name>A0A7Y9JZK7_9CELL</name>
<dbReference type="Proteomes" id="UP000577956">
    <property type="component" value="Unassembled WGS sequence"/>
</dbReference>
<reference evidence="3 4" key="1">
    <citation type="submission" date="2020-07" db="EMBL/GenBank/DDBJ databases">
        <title>Sequencing the genomes of 1000 actinobacteria strains.</title>
        <authorList>
            <person name="Klenk H.-P."/>
        </authorList>
    </citation>
    <scope>NUCLEOTIDE SEQUENCE [LARGE SCALE GENOMIC DNA]</scope>
    <source>
        <strain evidence="3 4">DSM 24482</strain>
    </source>
</reference>
<comment type="caution">
    <text evidence="3">The sequence shown here is derived from an EMBL/GenBank/DDBJ whole genome shotgun (WGS) entry which is preliminary data.</text>
</comment>
<accession>A0A7Y9JZK7</accession>
<dbReference type="EC" id="2.7.11.1" evidence="3"/>
<evidence type="ECO:0000313" key="4">
    <source>
        <dbReference type="Proteomes" id="UP000577956"/>
    </source>
</evidence>
<sequence>MPPDVRVRVPLDGDDAAGALGRVHAALTELWRAAPDVAEVDRIAVETAVVEVAGNVVEHGADGLWHGGGLEVRVDADAVVALLDHDGPVPVIDMDAPMPGVEAESGRGLPLTRVLVRLELGPHDGGVRWSLTRPRHP</sequence>
<dbReference type="Pfam" id="PF13581">
    <property type="entry name" value="HATPase_c_2"/>
    <property type="match status" value="1"/>
</dbReference>
<dbReference type="EMBL" id="JACCBK010000001">
    <property type="protein sequence ID" value="NYD86300.1"/>
    <property type="molecule type" value="Genomic_DNA"/>
</dbReference>
<keyword evidence="5" id="KW-1185">Reference proteome</keyword>
<evidence type="ECO:0000313" key="3">
    <source>
        <dbReference type="EMBL" id="NYD86300.1"/>
    </source>
</evidence>
<dbReference type="GO" id="GO:0004674">
    <property type="term" value="F:protein serine/threonine kinase activity"/>
    <property type="evidence" value="ECO:0007669"/>
    <property type="project" value="UniProtKB-EC"/>
</dbReference>
<dbReference type="InterPro" id="IPR036890">
    <property type="entry name" value="HATPase_C_sf"/>
</dbReference>
<dbReference type="InterPro" id="IPR003594">
    <property type="entry name" value="HATPase_dom"/>
</dbReference>
<evidence type="ECO:0000259" key="1">
    <source>
        <dbReference type="Pfam" id="PF13581"/>
    </source>
</evidence>
<dbReference type="EMBL" id="BONN01000004">
    <property type="protein sequence ID" value="GIG32809.1"/>
    <property type="molecule type" value="Genomic_DNA"/>
</dbReference>
<protein>
    <submittedName>
        <fullName evidence="3">Serine/threonine-protein kinase RsbW</fullName>
        <ecNumber evidence="3">2.7.11.1</ecNumber>
    </submittedName>
</protein>
<keyword evidence="3" id="KW-0418">Kinase</keyword>